<comment type="caution">
    <text evidence="2">The sequence shown here is derived from an EMBL/GenBank/DDBJ whole genome shotgun (WGS) entry which is preliminary data.</text>
</comment>
<proteinExistence type="predicted"/>
<keyword evidence="1" id="KW-1133">Transmembrane helix</keyword>
<sequence>MTIFKRLKDFISFQKKTILSIFLILLVGCISITWFRGEFIINAGDQIFPLSRIEDFKKAVLYTWDHYRATGFVVPPGLANFSYFGIMALLEVLGLSLVTSEKILYYLIFTLSGLSVYFLTSILFPKRNEILRLTAAFFYMFNFYPILVIWICLPPLGIFYAISPFLLALL</sequence>
<evidence type="ECO:0000256" key="1">
    <source>
        <dbReference type="SAM" id="Phobius"/>
    </source>
</evidence>
<accession>X1CQB9</accession>
<dbReference type="PROSITE" id="PS51257">
    <property type="entry name" value="PROKAR_LIPOPROTEIN"/>
    <property type="match status" value="1"/>
</dbReference>
<feature type="transmembrane region" description="Helical" evidence="1">
    <location>
        <begin position="17"/>
        <end position="35"/>
    </location>
</feature>
<feature type="transmembrane region" description="Helical" evidence="1">
    <location>
        <begin position="103"/>
        <end position="124"/>
    </location>
</feature>
<feature type="transmembrane region" description="Helical" evidence="1">
    <location>
        <begin position="78"/>
        <end position="97"/>
    </location>
</feature>
<evidence type="ECO:0008006" key="3">
    <source>
        <dbReference type="Google" id="ProtNLM"/>
    </source>
</evidence>
<keyword evidence="1" id="KW-0812">Transmembrane</keyword>
<name>X1CQB9_9ZZZZ</name>
<organism evidence="2">
    <name type="scientific">marine sediment metagenome</name>
    <dbReference type="NCBI Taxonomy" id="412755"/>
    <lineage>
        <taxon>unclassified sequences</taxon>
        <taxon>metagenomes</taxon>
        <taxon>ecological metagenomes</taxon>
    </lineage>
</organism>
<feature type="transmembrane region" description="Helical" evidence="1">
    <location>
        <begin position="136"/>
        <end position="162"/>
    </location>
</feature>
<protein>
    <recommendedName>
        <fullName evidence="3">Glycosyltransferase RgtA/B/C/D-like domain-containing protein</fullName>
    </recommendedName>
</protein>
<dbReference type="AlphaFoldDB" id="X1CQB9"/>
<reference evidence="2" key="1">
    <citation type="journal article" date="2014" name="Front. Microbiol.">
        <title>High frequency of phylogenetically diverse reductive dehalogenase-homologous genes in deep subseafloor sedimentary metagenomes.</title>
        <authorList>
            <person name="Kawai M."/>
            <person name="Futagami T."/>
            <person name="Toyoda A."/>
            <person name="Takaki Y."/>
            <person name="Nishi S."/>
            <person name="Hori S."/>
            <person name="Arai W."/>
            <person name="Tsubouchi T."/>
            <person name="Morono Y."/>
            <person name="Uchiyama I."/>
            <person name="Ito T."/>
            <person name="Fujiyama A."/>
            <person name="Inagaki F."/>
            <person name="Takami H."/>
        </authorList>
    </citation>
    <scope>NUCLEOTIDE SEQUENCE</scope>
    <source>
        <strain evidence="2">Expedition CK06-06</strain>
    </source>
</reference>
<keyword evidence="1" id="KW-0472">Membrane</keyword>
<gene>
    <name evidence="2" type="ORF">S01H4_45335</name>
</gene>
<dbReference type="EMBL" id="BART01025229">
    <property type="protein sequence ID" value="GAG98328.1"/>
    <property type="molecule type" value="Genomic_DNA"/>
</dbReference>
<evidence type="ECO:0000313" key="2">
    <source>
        <dbReference type="EMBL" id="GAG98328.1"/>
    </source>
</evidence>